<comment type="caution">
    <text evidence="6">The sequence shown here is derived from an EMBL/GenBank/DDBJ whole genome shotgun (WGS) entry which is preliminary data.</text>
</comment>
<dbReference type="Gene3D" id="3.90.226.10">
    <property type="entry name" value="2-enoyl-CoA Hydratase, Chain A, domain 1"/>
    <property type="match status" value="1"/>
</dbReference>
<accession>A0A367YCC1</accession>
<evidence type="ECO:0000256" key="5">
    <source>
        <dbReference type="ARBA" id="ARBA00023235"/>
    </source>
</evidence>
<protein>
    <submittedName>
        <fullName evidence="6">3,2-trans-enoyl-CoA isomerase</fullName>
    </submittedName>
</protein>
<dbReference type="OrthoDB" id="2018133at2759"/>
<comment type="similarity">
    <text evidence="3">Belongs to the enoyl-CoA hydratase/isomerase family.</text>
</comment>
<evidence type="ECO:0000256" key="3">
    <source>
        <dbReference type="ARBA" id="ARBA00005254"/>
    </source>
</evidence>
<evidence type="ECO:0000313" key="6">
    <source>
        <dbReference type="EMBL" id="RCK63508.1"/>
    </source>
</evidence>
<gene>
    <name evidence="6" type="primary">ECI1_2</name>
    <name evidence="6" type="ORF">Cantr_10265</name>
</gene>
<dbReference type="InterPro" id="IPR051053">
    <property type="entry name" value="ECH/Chromodomain_protein"/>
</dbReference>
<dbReference type="GO" id="GO:0006635">
    <property type="term" value="P:fatty acid beta-oxidation"/>
    <property type="evidence" value="ECO:0007669"/>
    <property type="project" value="TreeGrafter"/>
</dbReference>
<keyword evidence="4" id="KW-0576">Peroxisome</keyword>
<dbReference type="Proteomes" id="UP000253472">
    <property type="component" value="Unassembled WGS sequence"/>
</dbReference>
<organism evidence="6 7">
    <name type="scientific">Candida viswanathii</name>
    <dbReference type="NCBI Taxonomy" id="5486"/>
    <lineage>
        <taxon>Eukaryota</taxon>
        <taxon>Fungi</taxon>
        <taxon>Dikarya</taxon>
        <taxon>Ascomycota</taxon>
        <taxon>Saccharomycotina</taxon>
        <taxon>Pichiomycetes</taxon>
        <taxon>Debaryomycetaceae</taxon>
        <taxon>Candida/Lodderomyces clade</taxon>
        <taxon>Candida</taxon>
    </lineage>
</organism>
<evidence type="ECO:0000256" key="1">
    <source>
        <dbReference type="ARBA" id="ARBA00004275"/>
    </source>
</evidence>
<comment type="pathway">
    <text evidence="2">Lipid metabolism; fatty acid beta-oxidation.</text>
</comment>
<comment type="subcellular location">
    <subcellularLocation>
        <location evidence="1">Peroxisome</location>
    </subcellularLocation>
</comment>
<dbReference type="InterPro" id="IPR001753">
    <property type="entry name" value="Enoyl-CoA_hydra/iso"/>
</dbReference>
<dbReference type="GO" id="GO:0004165">
    <property type="term" value="F:delta(3)-delta(2)-enoyl-CoA isomerase activity"/>
    <property type="evidence" value="ECO:0007669"/>
    <property type="project" value="UniProtKB-ARBA"/>
</dbReference>
<keyword evidence="7" id="KW-1185">Reference proteome</keyword>
<dbReference type="CDD" id="cd06558">
    <property type="entry name" value="crotonase-like"/>
    <property type="match status" value="1"/>
</dbReference>
<dbReference type="PANTHER" id="PTHR43684:SF1">
    <property type="entry name" value="ENOYL-COA DELTA ISOMERASE 2"/>
    <property type="match status" value="1"/>
</dbReference>
<evidence type="ECO:0000256" key="2">
    <source>
        <dbReference type="ARBA" id="ARBA00005005"/>
    </source>
</evidence>
<evidence type="ECO:0000313" key="7">
    <source>
        <dbReference type="Proteomes" id="UP000253472"/>
    </source>
</evidence>
<dbReference type="Pfam" id="PF00378">
    <property type="entry name" value="ECH_1"/>
    <property type="match status" value="1"/>
</dbReference>
<name>A0A367YCC1_9ASCO</name>
<dbReference type="AlphaFoldDB" id="A0A367YCC1"/>
<sequence>MSDDLITYEVKDRAAVITLNNPKKLNALSIPQYDTICKLLERANAEEDTVITLLQSTGRVFSAGANADSIVGQDAELETWLNMSVAKQTFLVQTFLAHKKILAVALNGPVIGLSAAFVALCDLVYVHNAAKTFFLTPFANIGILAEGGTSATLPMRVGWSRAAEALLLSKRISGDDLQRAGFFNKDYKGQFKSAEEFNEVVLKELLDATENLHEDSIIQNKELLKAIFKPKISEVNSQEVSRGVYKWTSGVPMDRFKKLLTGELKHKL</sequence>
<dbReference type="PANTHER" id="PTHR43684">
    <property type="match status" value="1"/>
</dbReference>
<proteinExistence type="inferred from homology"/>
<reference evidence="6 7" key="1">
    <citation type="submission" date="2018-06" db="EMBL/GenBank/DDBJ databases">
        <title>Whole genome sequencing of Candida tropicalis (genome annotated by CSBL at Korea University).</title>
        <authorList>
            <person name="Ahn J."/>
        </authorList>
    </citation>
    <scope>NUCLEOTIDE SEQUENCE [LARGE SCALE GENOMIC DNA]</scope>
    <source>
        <strain evidence="6 7">ATCC 20962</strain>
    </source>
</reference>
<keyword evidence="5 6" id="KW-0413">Isomerase</keyword>
<evidence type="ECO:0000256" key="4">
    <source>
        <dbReference type="ARBA" id="ARBA00023140"/>
    </source>
</evidence>
<dbReference type="SUPFAM" id="SSF52096">
    <property type="entry name" value="ClpP/crotonase"/>
    <property type="match status" value="1"/>
</dbReference>
<dbReference type="EMBL" id="QLNQ01000024">
    <property type="protein sequence ID" value="RCK63508.1"/>
    <property type="molecule type" value="Genomic_DNA"/>
</dbReference>
<dbReference type="GO" id="GO:0005782">
    <property type="term" value="C:peroxisomal matrix"/>
    <property type="evidence" value="ECO:0007669"/>
    <property type="project" value="TreeGrafter"/>
</dbReference>
<dbReference type="STRING" id="5486.A0A367YCC1"/>
<dbReference type="InterPro" id="IPR029045">
    <property type="entry name" value="ClpP/crotonase-like_dom_sf"/>
</dbReference>
<dbReference type="FunFam" id="3.90.226.10:FF:000048">
    <property type="entry name" value="3,2-trans-enoyl-CoA isomerase"/>
    <property type="match status" value="1"/>
</dbReference>